<accession>A0A1W1B9S3</accession>
<dbReference type="EMBL" id="FPHD01000007">
    <property type="protein sequence ID" value="SFV50323.1"/>
    <property type="molecule type" value="Genomic_DNA"/>
</dbReference>
<evidence type="ECO:0000256" key="3">
    <source>
        <dbReference type="ARBA" id="ARBA00023004"/>
    </source>
</evidence>
<organism evidence="5">
    <name type="scientific">hydrothermal vent metagenome</name>
    <dbReference type="NCBI Taxonomy" id="652676"/>
    <lineage>
        <taxon>unclassified sequences</taxon>
        <taxon>metagenomes</taxon>
        <taxon>ecological metagenomes</taxon>
    </lineage>
</organism>
<dbReference type="InterPro" id="IPR036909">
    <property type="entry name" value="Cyt_c-like_dom_sf"/>
</dbReference>
<proteinExistence type="predicted"/>
<keyword evidence="3" id="KW-0408">Iron</keyword>
<evidence type="ECO:0000259" key="4">
    <source>
        <dbReference type="PROSITE" id="PS51007"/>
    </source>
</evidence>
<keyword evidence="1" id="KW-0349">Heme</keyword>
<dbReference type="InterPro" id="IPR050597">
    <property type="entry name" value="Cytochrome_c_Oxidase_Subunit"/>
</dbReference>
<evidence type="ECO:0000256" key="1">
    <source>
        <dbReference type="ARBA" id="ARBA00022617"/>
    </source>
</evidence>
<dbReference type="AlphaFoldDB" id="A0A1W1B9S3"/>
<dbReference type="SUPFAM" id="SSF46626">
    <property type="entry name" value="Cytochrome c"/>
    <property type="match status" value="1"/>
</dbReference>
<dbReference type="PANTHER" id="PTHR33751">
    <property type="entry name" value="CBB3-TYPE CYTOCHROME C OXIDASE SUBUNIT FIXP"/>
    <property type="match status" value="1"/>
</dbReference>
<dbReference type="PANTHER" id="PTHR33751:SF1">
    <property type="entry name" value="CBB3-TYPE CYTOCHROME C OXIDASE SUBUNIT FIXP"/>
    <property type="match status" value="1"/>
</dbReference>
<dbReference type="Gene3D" id="1.10.760.10">
    <property type="entry name" value="Cytochrome c-like domain"/>
    <property type="match status" value="1"/>
</dbReference>
<keyword evidence="2" id="KW-0479">Metal-binding</keyword>
<sequence>MIKQFLLLFTLSVTLLASNDAESLYLKNACNSCHGMYAEGMGTAPRLQGKKEEVLLKRLRDLQHGKTRTTSGSVMISFAKSLDNNQTIAMAKYLSSLKTTVDPERYDEEYDPAGDGGS</sequence>
<feature type="domain" description="Cytochrome c" evidence="4">
    <location>
        <begin position="16"/>
        <end position="98"/>
    </location>
</feature>
<evidence type="ECO:0000256" key="2">
    <source>
        <dbReference type="ARBA" id="ARBA00022723"/>
    </source>
</evidence>
<dbReference type="GO" id="GO:0020037">
    <property type="term" value="F:heme binding"/>
    <property type="evidence" value="ECO:0007669"/>
    <property type="project" value="InterPro"/>
</dbReference>
<reference evidence="5" key="1">
    <citation type="submission" date="2016-10" db="EMBL/GenBank/DDBJ databases">
        <authorList>
            <person name="de Groot N.N."/>
        </authorList>
    </citation>
    <scope>NUCLEOTIDE SEQUENCE</scope>
</reference>
<dbReference type="Pfam" id="PF00034">
    <property type="entry name" value="Cytochrom_C"/>
    <property type="match status" value="1"/>
</dbReference>
<evidence type="ECO:0000313" key="5">
    <source>
        <dbReference type="EMBL" id="SFV50323.1"/>
    </source>
</evidence>
<dbReference type="GO" id="GO:0009055">
    <property type="term" value="F:electron transfer activity"/>
    <property type="evidence" value="ECO:0007669"/>
    <property type="project" value="InterPro"/>
</dbReference>
<name>A0A1W1B9S3_9ZZZZ</name>
<dbReference type="InterPro" id="IPR009056">
    <property type="entry name" value="Cyt_c-like_dom"/>
</dbReference>
<protein>
    <submittedName>
        <fullName evidence="5">Cytochrome c, class I</fullName>
    </submittedName>
</protein>
<gene>
    <name evidence="5" type="ORF">MNB_SV-8-460</name>
</gene>
<dbReference type="PROSITE" id="PS51007">
    <property type="entry name" value="CYTC"/>
    <property type="match status" value="1"/>
</dbReference>
<dbReference type="GO" id="GO:0046872">
    <property type="term" value="F:metal ion binding"/>
    <property type="evidence" value="ECO:0007669"/>
    <property type="project" value="UniProtKB-KW"/>
</dbReference>